<organism evidence="1 2">
    <name type="scientific">Pseudoalteromonas rubra</name>
    <dbReference type="NCBI Taxonomy" id="43658"/>
    <lineage>
        <taxon>Bacteria</taxon>
        <taxon>Pseudomonadati</taxon>
        <taxon>Pseudomonadota</taxon>
        <taxon>Gammaproteobacteria</taxon>
        <taxon>Alteromonadales</taxon>
        <taxon>Pseudoalteromonadaceae</taxon>
        <taxon>Pseudoalteromonas</taxon>
    </lineage>
</organism>
<proteinExistence type="predicted"/>
<gene>
    <name evidence="1" type="ORF">AT705_00195</name>
</gene>
<dbReference type="EMBL" id="CP013611">
    <property type="protein sequence ID" value="ALU41482.1"/>
    <property type="molecule type" value="Genomic_DNA"/>
</dbReference>
<evidence type="ECO:0000313" key="1">
    <source>
        <dbReference type="EMBL" id="ALU41482.1"/>
    </source>
</evidence>
<dbReference type="AlphaFoldDB" id="A0A0U3G9R3"/>
<dbReference type="RefSeq" id="WP_058794991.1">
    <property type="nucleotide sequence ID" value="NZ_CP013611.1"/>
</dbReference>
<name>A0A0U3G9R3_9GAMM</name>
<reference evidence="1 2" key="1">
    <citation type="submission" date="2015-12" db="EMBL/GenBank/DDBJ databases">
        <title>Complete genome sequence of Pseudoalteromonas rubra SCSIO 6842, harboring a conjugative plasmid.</title>
        <authorList>
            <person name="Li B."/>
            <person name="Wang X."/>
        </authorList>
    </citation>
    <scope>NUCLEOTIDE SEQUENCE [LARGE SCALE GENOMIC DNA]</scope>
    <source>
        <strain evidence="1 2">SCSIO 6842</strain>
    </source>
</reference>
<dbReference type="Proteomes" id="UP000069015">
    <property type="component" value="Chromosome 1"/>
</dbReference>
<protein>
    <submittedName>
        <fullName evidence="1">Uncharacterized protein</fullName>
    </submittedName>
</protein>
<sequence length="747" mass="80956">MEPSIQSSSLDESMEPPIKNPLLGVSMGSKVFASSVNQFKNSVLDKNVSQMVAQEASWKSMSGESSYVYKDHLNEGAFGISGAYGISGISQFKASLAAYAGHAVAQSSKAITVNYNAMSVAGIEYIDFENLTVGSFLESLNSSARTTCMIALDAYNKVIETAAQLKVDILTGLNNPEEYPELTASIDKWIKACNVFNGAFGDGLVVGVTWGACGAVQMTMNSETEDGSWQYGGEANFSYSGIATPVNVNVKTTYAGSNSSSDAKVNVTCNKFCSGAKLEDDINAWFNELAGKSYKELADVDVMAKAPALTIKDTPKIPPFEKPPVSDSVASRVDKIKDLDGLKAFAVASAYDAAKSKDKTLTLDKFINEAEEKSNITGLSEALEQIRDNDVDTLKQEQQPEVDFKKAEAQNLQAASALDSQEAAAMSSGAPATPEGYVPLGVWISSWSDIFPWLARGFENNIENMDTVASLRARVMLQDFQTLHNIYAIAHNSGITSLTGGDEVRTADIAKAFSNGAAKLQGLDADVNAIYKELGVEARTIYQVWNEKGFLRDCELGLGLIKGSKSVSTKKRPGGTSERQVYELKACSFNFADKDYTKFSQFYGLLPLITLEGDVWIFGPEQGGLSAIYDTEAVFSKPGKAKYLRFGFDTERKVLTSLEGKVTCYPIPFTAAIGDLEWKGMSVSTNVASCKSLQENLKQLQTRLSGLNAWTFSSQNWSSDWTAETPFKQQSIPKQYIGLIEEITTVI</sequence>
<accession>A0A0U3G9R3</accession>
<dbReference type="KEGG" id="prr:AT705_00195"/>
<evidence type="ECO:0000313" key="2">
    <source>
        <dbReference type="Proteomes" id="UP000069015"/>
    </source>
</evidence>